<gene>
    <name evidence="7" type="ORF">DT076_01565</name>
</gene>
<feature type="domain" description="GAF" evidence="5">
    <location>
        <begin position="199"/>
        <end position="346"/>
    </location>
</feature>
<evidence type="ECO:0000256" key="1">
    <source>
        <dbReference type="ARBA" id="ARBA00022679"/>
    </source>
</evidence>
<dbReference type="Pfam" id="PF07730">
    <property type="entry name" value="HisKA_3"/>
    <property type="match status" value="1"/>
</dbReference>
<dbReference type="InterPro" id="IPR050482">
    <property type="entry name" value="Sensor_HK_TwoCompSys"/>
</dbReference>
<evidence type="ECO:0000313" key="7">
    <source>
        <dbReference type="EMBL" id="RCK71173.1"/>
    </source>
</evidence>
<dbReference type="Pfam" id="PF02518">
    <property type="entry name" value="HATPase_c"/>
    <property type="match status" value="1"/>
</dbReference>
<organism evidence="7 8">
    <name type="scientific">Desertihabitans brevis</name>
    <dbReference type="NCBI Taxonomy" id="2268447"/>
    <lineage>
        <taxon>Bacteria</taxon>
        <taxon>Bacillati</taxon>
        <taxon>Actinomycetota</taxon>
        <taxon>Actinomycetes</taxon>
        <taxon>Propionibacteriales</taxon>
        <taxon>Propionibacteriaceae</taxon>
        <taxon>Desertihabitans</taxon>
    </lineage>
</organism>
<dbReference type="InterPro" id="IPR036890">
    <property type="entry name" value="HATPase_C_sf"/>
</dbReference>
<dbReference type="InterPro" id="IPR011712">
    <property type="entry name" value="Sig_transdc_His_kin_sub3_dim/P"/>
</dbReference>
<keyword evidence="1" id="KW-0808">Transferase</keyword>
<dbReference type="InterPro" id="IPR003018">
    <property type="entry name" value="GAF"/>
</dbReference>
<dbReference type="EMBL" id="QOUI01000001">
    <property type="protein sequence ID" value="RCK71173.1"/>
    <property type="molecule type" value="Genomic_DNA"/>
</dbReference>
<evidence type="ECO:0000256" key="2">
    <source>
        <dbReference type="ARBA" id="ARBA00022777"/>
    </source>
</evidence>
<feature type="domain" description="GAF" evidence="5">
    <location>
        <begin position="31"/>
        <end position="177"/>
    </location>
</feature>
<dbReference type="SMART" id="SM00065">
    <property type="entry name" value="GAF"/>
    <property type="match status" value="2"/>
</dbReference>
<sequence>MDRVAPLSASIPPDRLAQLLEAQRALVQDLSLADVLARVVRVARKVSGARYAALGILAADGTLDEFVHVGVDEEQVTAIGQHPRGRGLLGALVDDPRPVRLERLSEHPLSSGFPPGHPPMTSFLGVPVRARSGVVGNLYLADRAGGPFTTDDEAVVTALAETAGNAVDNARLYDRAQRQQDWLRASADINRLLVTLAEDELTVLQRLSDTVLQLAGADVVSVVRPLDAEQLEVVVATGAEAHRVRGLRYPRAGAVAQHVMTEGRGMLLRHLDTAPNPPWLHLRAALSEVTSAMVVPLQGGGSRGAIVAARMADRPPFDQDLMEMAENFADQAALTLELAAARAARYRLEVLDERDRIARDLHDHTIQRLFAAGLRLQSVVASSEDRAAAGRVAGVVKDLDDTIEQIRSTIVALGEVIPAGTVADLVRRTVASAAAGLPVPPETTTGGPLETLDRRLLGDLTAVLREAVSNCVRHAGATCVRVRVDADAGRLTVTVSDDGRGFGASDRRSGLANLEHRAIRHGGTLTLSTGPGGGASLRWSIPQRPDGPG</sequence>
<dbReference type="AlphaFoldDB" id="A0A367YZ29"/>
<dbReference type="GO" id="GO:0000155">
    <property type="term" value="F:phosphorelay sensor kinase activity"/>
    <property type="evidence" value="ECO:0007669"/>
    <property type="project" value="InterPro"/>
</dbReference>
<dbReference type="SUPFAM" id="SSF55874">
    <property type="entry name" value="ATPase domain of HSP90 chaperone/DNA topoisomerase II/histidine kinase"/>
    <property type="match status" value="1"/>
</dbReference>
<dbReference type="Pfam" id="PF13185">
    <property type="entry name" value="GAF_2"/>
    <property type="match status" value="2"/>
</dbReference>
<dbReference type="Proteomes" id="UP000252770">
    <property type="component" value="Unassembled WGS sequence"/>
</dbReference>
<comment type="caution">
    <text evidence="7">The sequence shown here is derived from an EMBL/GenBank/DDBJ whole genome shotgun (WGS) entry which is preliminary data.</text>
</comment>
<dbReference type="CDD" id="cd16917">
    <property type="entry name" value="HATPase_UhpB-NarQ-NarX-like"/>
    <property type="match status" value="1"/>
</dbReference>
<evidence type="ECO:0000256" key="4">
    <source>
        <dbReference type="SAM" id="MobiDB-lite"/>
    </source>
</evidence>
<reference evidence="7 8" key="1">
    <citation type="submission" date="2018-07" db="EMBL/GenBank/DDBJ databases">
        <title>Desertimonas flava gen. nov. sp. nov.</title>
        <authorList>
            <person name="Liu S."/>
        </authorList>
    </citation>
    <scope>NUCLEOTIDE SEQUENCE [LARGE SCALE GENOMIC DNA]</scope>
    <source>
        <strain evidence="7 8">16Sb5-5</strain>
    </source>
</reference>
<dbReference type="Gene3D" id="3.30.450.40">
    <property type="match status" value="2"/>
</dbReference>
<keyword evidence="3" id="KW-0902">Two-component regulatory system</keyword>
<keyword evidence="2" id="KW-0418">Kinase</keyword>
<keyword evidence="8" id="KW-1185">Reference proteome</keyword>
<accession>A0A367YZ29</accession>
<evidence type="ECO:0000259" key="5">
    <source>
        <dbReference type="SMART" id="SM00065"/>
    </source>
</evidence>
<protein>
    <submittedName>
        <fullName evidence="7">GAF domain-containing protein</fullName>
    </submittedName>
</protein>
<dbReference type="PANTHER" id="PTHR24421:SF56">
    <property type="entry name" value="OXYGEN SENSOR HISTIDINE KINASE RESPONSE REGULATOR DOST"/>
    <property type="match status" value="1"/>
</dbReference>
<dbReference type="SUPFAM" id="SSF55781">
    <property type="entry name" value="GAF domain-like"/>
    <property type="match status" value="2"/>
</dbReference>
<dbReference type="PANTHER" id="PTHR24421">
    <property type="entry name" value="NITRATE/NITRITE SENSOR PROTEIN NARX-RELATED"/>
    <property type="match status" value="1"/>
</dbReference>
<proteinExistence type="predicted"/>
<dbReference type="Gene3D" id="1.20.5.1930">
    <property type="match status" value="1"/>
</dbReference>
<evidence type="ECO:0000256" key="3">
    <source>
        <dbReference type="ARBA" id="ARBA00023012"/>
    </source>
</evidence>
<dbReference type="GO" id="GO:0016020">
    <property type="term" value="C:membrane"/>
    <property type="evidence" value="ECO:0007669"/>
    <property type="project" value="InterPro"/>
</dbReference>
<dbReference type="InterPro" id="IPR003594">
    <property type="entry name" value="HATPase_dom"/>
</dbReference>
<name>A0A367YZ29_9ACTN</name>
<dbReference type="SMART" id="SM00387">
    <property type="entry name" value="HATPase_c"/>
    <property type="match status" value="1"/>
</dbReference>
<evidence type="ECO:0000259" key="6">
    <source>
        <dbReference type="SMART" id="SM00387"/>
    </source>
</evidence>
<feature type="domain" description="Histidine kinase/HSP90-like ATPase" evidence="6">
    <location>
        <begin position="455"/>
        <end position="545"/>
    </location>
</feature>
<evidence type="ECO:0000313" key="8">
    <source>
        <dbReference type="Proteomes" id="UP000252770"/>
    </source>
</evidence>
<dbReference type="RefSeq" id="WP_114124876.1">
    <property type="nucleotide sequence ID" value="NZ_QOUI01000001.1"/>
</dbReference>
<dbReference type="Gene3D" id="3.30.565.10">
    <property type="entry name" value="Histidine kinase-like ATPase, C-terminal domain"/>
    <property type="match status" value="1"/>
</dbReference>
<feature type="region of interest" description="Disordered" evidence="4">
    <location>
        <begin position="522"/>
        <end position="549"/>
    </location>
</feature>
<dbReference type="GO" id="GO:0046983">
    <property type="term" value="F:protein dimerization activity"/>
    <property type="evidence" value="ECO:0007669"/>
    <property type="project" value="InterPro"/>
</dbReference>
<dbReference type="InterPro" id="IPR029016">
    <property type="entry name" value="GAF-like_dom_sf"/>
</dbReference>